<keyword evidence="9" id="KW-0378">Hydrolase</keyword>
<dbReference type="HOGENOM" id="CLU_422817_0_0_1"/>
<comment type="similarity">
    <text evidence="3">Belongs to the RNase Z family.</text>
</comment>
<dbReference type="Proteomes" id="UP000001744">
    <property type="component" value="Unassembled WGS sequence"/>
</dbReference>
<evidence type="ECO:0000256" key="7">
    <source>
        <dbReference type="ARBA" id="ARBA00022723"/>
    </source>
</evidence>
<dbReference type="InterPro" id="IPR001279">
    <property type="entry name" value="Metallo-B-lactamas"/>
</dbReference>
<evidence type="ECO:0000259" key="11">
    <source>
        <dbReference type="SMART" id="SM00849"/>
    </source>
</evidence>
<dbReference type="GO" id="GO:0005739">
    <property type="term" value="C:mitochondrion"/>
    <property type="evidence" value="ECO:0000318"/>
    <property type="project" value="GO_Central"/>
</dbReference>
<dbReference type="AlphaFoldDB" id="B6K809"/>
<dbReference type="JaponicusDB" id="SJAG_04885">
    <property type="gene designation" value="trz2"/>
</dbReference>
<evidence type="ECO:0000256" key="9">
    <source>
        <dbReference type="ARBA" id="ARBA00022801"/>
    </source>
</evidence>
<dbReference type="EC" id="3.1.26.11" evidence="4"/>
<dbReference type="RefSeq" id="XP_002175956.1">
    <property type="nucleotide sequence ID" value="XM_002175920.1"/>
</dbReference>
<evidence type="ECO:0000256" key="4">
    <source>
        <dbReference type="ARBA" id="ARBA00012477"/>
    </source>
</evidence>
<comment type="cofactor">
    <cofactor evidence="2">
        <name>Zn(2+)</name>
        <dbReference type="ChEBI" id="CHEBI:29105"/>
    </cofactor>
</comment>
<keyword evidence="6" id="KW-0540">Nuclease</keyword>
<dbReference type="SMART" id="SM00849">
    <property type="entry name" value="Lactamase_B"/>
    <property type="match status" value="1"/>
</dbReference>
<organism evidence="12 14">
    <name type="scientific">Schizosaccharomyces japonicus (strain yFS275 / FY16936)</name>
    <name type="common">Fission yeast</name>
    <dbReference type="NCBI Taxonomy" id="402676"/>
    <lineage>
        <taxon>Eukaryota</taxon>
        <taxon>Fungi</taxon>
        <taxon>Dikarya</taxon>
        <taxon>Ascomycota</taxon>
        <taxon>Taphrinomycotina</taxon>
        <taxon>Schizosaccharomycetes</taxon>
        <taxon>Schizosaccharomycetales</taxon>
        <taxon>Schizosaccharomycetaceae</taxon>
        <taxon>Schizosaccharomyces</taxon>
    </lineage>
</organism>
<dbReference type="OMA" id="YNPWSAT"/>
<reference evidence="12 14" key="1">
    <citation type="journal article" date="2011" name="Science">
        <title>Comparative functional genomics of the fission yeasts.</title>
        <authorList>
            <person name="Rhind N."/>
            <person name="Chen Z."/>
            <person name="Yassour M."/>
            <person name="Thompson D.A."/>
            <person name="Haas B.J."/>
            <person name="Habib N."/>
            <person name="Wapinski I."/>
            <person name="Roy S."/>
            <person name="Lin M.F."/>
            <person name="Heiman D.I."/>
            <person name="Young S.K."/>
            <person name="Furuya K."/>
            <person name="Guo Y."/>
            <person name="Pidoux A."/>
            <person name="Chen H.M."/>
            <person name="Robbertse B."/>
            <person name="Goldberg J.M."/>
            <person name="Aoki K."/>
            <person name="Bayne E.H."/>
            <person name="Berlin A.M."/>
            <person name="Desjardins C.A."/>
            <person name="Dobbs E."/>
            <person name="Dukaj L."/>
            <person name="Fan L."/>
            <person name="FitzGerald M.G."/>
            <person name="French C."/>
            <person name="Gujja S."/>
            <person name="Hansen K."/>
            <person name="Keifenheim D."/>
            <person name="Levin J.Z."/>
            <person name="Mosher R.A."/>
            <person name="Mueller C.A."/>
            <person name="Pfiffner J."/>
            <person name="Priest M."/>
            <person name="Russ C."/>
            <person name="Smialowska A."/>
            <person name="Swoboda P."/>
            <person name="Sykes S.M."/>
            <person name="Vaughn M."/>
            <person name="Vengrova S."/>
            <person name="Yoder R."/>
            <person name="Zeng Q."/>
            <person name="Allshire R."/>
            <person name="Baulcombe D."/>
            <person name="Birren B.W."/>
            <person name="Brown W."/>
            <person name="Ekwall K."/>
            <person name="Kellis M."/>
            <person name="Leatherwood J."/>
            <person name="Levin H."/>
            <person name="Margalit H."/>
            <person name="Martienssen R."/>
            <person name="Nieduszynski C.A."/>
            <person name="Spatafora J.W."/>
            <person name="Friedman N."/>
            <person name="Dalgaard J.Z."/>
            <person name="Baumann P."/>
            <person name="Niki H."/>
            <person name="Regev A."/>
            <person name="Nusbaum C."/>
        </authorList>
    </citation>
    <scope>NUCLEOTIDE SEQUENCE [LARGE SCALE GENOMIC DNA]</scope>
    <source>
        <strain evidence="14">yFS275 / FY16936</strain>
    </source>
</reference>
<proteinExistence type="inferred from homology"/>
<dbReference type="GO" id="GO:0042781">
    <property type="term" value="F:3'-tRNA processing endoribonuclease activity"/>
    <property type="evidence" value="ECO:0000318"/>
    <property type="project" value="GO_Central"/>
</dbReference>
<protein>
    <recommendedName>
        <fullName evidence="4">ribonuclease Z</fullName>
        <ecNumber evidence="4">3.1.26.11</ecNumber>
    </recommendedName>
</protein>
<name>B6K809_SCHJY</name>
<dbReference type="Gene3D" id="3.60.15.10">
    <property type="entry name" value="Ribonuclease Z/Hydroxyacylglutathione hydrolase-like"/>
    <property type="match status" value="3"/>
</dbReference>
<keyword evidence="10" id="KW-0862">Zinc</keyword>
<evidence type="ECO:0000313" key="13">
    <source>
        <dbReference type="JaponicusDB" id="SJAG_04885"/>
    </source>
</evidence>
<gene>
    <name evidence="13" type="primary">trz2</name>
    <name evidence="12" type="ORF">SJAG_04885</name>
</gene>
<dbReference type="PANTHER" id="PTHR12553:SF49">
    <property type="entry name" value="ZINC PHOSPHODIESTERASE ELAC PROTEIN 2"/>
    <property type="match status" value="1"/>
</dbReference>
<keyword evidence="14" id="KW-1185">Reference proteome</keyword>
<dbReference type="Pfam" id="PF23023">
    <property type="entry name" value="Anti-Pycsar_Apyc1"/>
    <property type="match status" value="1"/>
</dbReference>
<evidence type="ECO:0000256" key="2">
    <source>
        <dbReference type="ARBA" id="ARBA00001947"/>
    </source>
</evidence>
<evidence type="ECO:0000256" key="1">
    <source>
        <dbReference type="ARBA" id="ARBA00000402"/>
    </source>
</evidence>
<dbReference type="GO" id="GO:0046872">
    <property type="term" value="F:metal ion binding"/>
    <property type="evidence" value="ECO:0007669"/>
    <property type="project" value="UniProtKB-KW"/>
</dbReference>
<dbReference type="GO" id="GO:1990180">
    <property type="term" value="P:mitochondrial tRNA 3'-end processing"/>
    <property type="evidence" value="ECO:0000318"/>
    <property type="project" value="GO_Central"/>
</dbReference>
<evidence type="ECO:0000256" key="8">
    <source>
        <dbReference type="ARBA" id="ARBA00022759"/>
    </source>
</evidence>
<dbReference type="SUPFAM" id="SSF56281">
    <property type="entry name" value="Metallo-hydrolase/oxidoreductase"/>
    <property type="match status" value="2"/>
</dbReference>
<evidence type="ECO:0000256" key="5">
    <source>
        <dbReference type="ARBA" id="ARBA00022694"/>
    </source>
</evidence>
<evidence type="ECO:0000256" key="6">
    <source>
        <dbReference type="ARBA" id="ARBA00022722"/>
    </source>
</evidence>
<dbReference type="InterPro" id="IPR036866">
    <property type="entry name" value="RibonucZ/Hydroxyglut_hydro"/>
</dbReference>
<evidence type="ECO:0000313" key="14">
    <source>
        <dbReference type="Proteomes" id="UP000001744"/>
    </source>
</evidence>
<dbReference type="OrthoDB" id="527344at2759"/>
<keyword evidence="7" id="KW-0479">Metal-binding</keyword>
<dbReference type="Pfam" id="PF13691">
    <property type="entry name" value="Lactamase_B_4"/>
    <property type="match status" value="1"/>
</dbReference>
<dbReference type="InterPro" id="IPR027794">
    <property type="entry name" value="tRNase_Z_dom"/>
</dbReference>
<sequence length="648" mass="72702">MFSVSRRQLLHSFKCLRLALRNYSQQQASLRNNDIHFSFITAAGVETSAFPLIHLALPSERFLIGDFGEQTLRCVMLEKVRCSTKLKSAVVFPPVLNEHEFYQKWSSIAGLPGYSLTFPLSQPWGLHADAFTCKAFLRALSFSRTQSRAPDSHITPYENDSSMVIYEDPFISIKQKRHNSWCSLHVSTPVATGVFDVEKAIQLGVKPGPAFGLLTKGQSVLSSDGFTRVHPEQVLGSPKPPKNLVLLGTRDISETAFDDALNCLKLNFIPSKNDCVVHILPRGLWSSEYVNNVMKKHKNITNIISAPELLYDRSLFQRSRRFTSSLVCEQFYPWRSTKVRHARSILPKDTYIAQQGLSVALRTDGCSVSGHKESFDESETRNSMKSREIITSHSTITLDTLGTGSSCASIVRNVSGYFLSSGKDTFLLDCGEGSLSQLSRQYGSNTDVVLSRLKCIFISHSHADHHYGLPSIIQALLSFHLPYKVLLICPLDIKNWCNFLFPSIHQAIQFATPSTIPKTLETEPSWTWTTVQALHTKNSYSIVLSHRSLGKIVYSGDTRPNSSLIKVGRDAKLLIHEATLDDSLSQLAVEKRHCTFSEALLVAKKMKSQNTVLTHFSQRYKSDYVIRKLFPKLPKNVVLACDNLHLVF</sequence>
<evidence type="ECO:0000256" key="3">
    <source>
        <dbReference type="ARBA" id="ARBA00007823"/>
    </source>
</evidence>
<dbReference type="GeneID" id="7050805"/>
<dbReference type="PANTHER" id="PTHR12553">
    <property type="entry name" value="ZINC PHOSPHODIESTERASE ELAC PROTEIN 2"/>
    <property type="match status" value="1"/>
</dbReference>
<keyword evidence="5" id="KW-0819">tRNA processing</keyword>
<keyword evidence="8 12" id="KW-0255">Endonuclease</keyword>
<evidence type="ECO:0000313" key="12">
    <source>
        <dbReference type="EMBL" id="EEB09663.1"/>
    </source>
</evidence>
<accession>B6K809</accession>
<dbReference type="InterPro" id="IPR047151">
    <property type="entry name" value="RNZ2-like"/>
</dbReference>
<dbReference type="eggNOG" id="KOG2121">
    <property type="taxonomic scope" value="Eukaryota"/>
</dbReference>
<dbReference type="EMBL" id="KE651167">
    <property type="protein sequence ID" value="EEB09663.1"/>
    <property type="molecule type" value="Genomic_DNA"/>
</dbReference>
<dbReference type="STRING" id="402676.B6K809"/>
<evidence type="ECO:0000256" key="10">
    <source>
        <dbReference type="ARBA" id="ARBA00022833"/>
    </source>
</evidence>
<dbReference type="CDD" id="cd07718">
    <property type="entry name" value="RNaseZ_ELAC1_ELAC2-C-term-like_MBL-fold"/>
    <property type="match status" value="1"/>
</dbReference>
<feature type="domain" description="Metallo-beta-lactamase" evidence="11">
    <location>
        <begin position="413"/>
        <end position="604"/>
    </location>
</feature>
<dbReference type="VEuPathDB" id="FungiDB:SJAG_04885"/>
<comment type="catalytic activity">
    <reaction evidence="1">
        <text>Endonucleolytic cleavage of RNA, removing extra 3' nucleotides from tRNA precursor, generating 3' termini of tRNAs. A 3'-hydroxy group is left at the tRNA terminus and a 5'-phosphoryl group is left at the trailer molecule.</text>
        <dbReference type="EC" id="3.1.26.11"/>
    </reaction>
</comment>